<dbReference type="RefSeq" id="XP_029319248.1">
    <property type="nucleotide sequence ID" value="XM_029463388.1"/>
</dbReference>
<accession>A0A2U9QXL2</accession>
<proteinExistence type="predicted"/>
<dbReference type="GeneID" id="40381481"/>
<keyword evidence="1" id="KW-0812">Transmembrane</keyword>
<keyword evidence="1" id="KW-1133">Transmembrane helix</keyword>
<dbReference type="Proteomes" id="UP000249293">
    <property type="component" value="Chromosome 1"/>
</dbReference>
<reference evidence="2 3" key="1">
    <citation type="submission" date="2018-06" db="EMBL/GenBank/DDBJ databases">
        <title>Population genomics shows no distinction between pathogenic Candida krusei and environmental Pichia kudriavzevii: One species, four names.</title>
        <authorList>
            <person name="Douglass A.P."/>
            <person name="Offei B."/>
            <person name="Braun-Galleani S."/>
            <person name="Coughlan A.Y."/>
            <person name="Martos A."/>
            <person name="Ortiz-Merino R.A."/>
            <person name="Byrne K.P."/>
            <person name="Wolfe K.H."/>
        </authorList>
    </citation>
    <scope>NUCLEOTIDE SEQUENCE [LARGE SCALE GENOMIC DNA]</scope>
    <source>
        <strain evidence="2 3">CBS573</strain>
    </source>
</reference>
<evidence type="ECO:0000313" key="2">
    <source>
        <dbReference type="EMBL" id="AWU73771.1"/>
    </source>
</evidence>
<feature type="transmembrane region" description="Helical" evidence="1">
    <location>
        <begin position="162"/>
        <end position="182"/>
    </location>
</feature>
<dbReference type="EMBL" id="CP028773">
    <property type="protein sequence ID" value="AWU73771.1"/>
    <property type="molecule type" value="Genomic_DNA"/>
</dbReference>
<name>A0A2U9QXL2_PICKU</name>
<evidence type="ECO:0000256" key="1">
    <source>
        <dbReference type="SAM" id="Phobius"/>
    </source>
</evidence>
<gene>
    <name evidence="2" type="ORF">C5L36_0A03710</name>
</gene>
<sequence length="221" mass="25820">MIKTSSYNWIMKGTDKEVEQWEKIDPIASIRVLSPVPSKGSLPRKIYCNTKVKLYNVGDWYGLNQLAETARKTKFRSTRSPGTHGTFYNWLKSRLNLNEPTCSEFLSKHETYLFKIKNKRQFLMFLNSKLNELHHASENSRLNVVPLPPNCATRWISKFLKLVCIITLLLLISSISILLLFLHTDVIESCFIHDEDYQSLVKIFKKKLFLLLQRENISNYC</sequence>
<keyword evidence="1" id="KW-0472">Membrane</keyword>
<organism evidence="2 3">
    <name type="scientific">Pichia kudriavzevii</name>
    <name type="common">Yeast</name>
    <name type="synonym">Issatchenkia orientalis</name>
    <dbReference type="NCBI Taxonomy" id="4909"/>
    <lineage>
        <taxon>Eukaryota</taxon>
        <taxon>Fungi</taxon>
        <taxon>Dikarya</taxon>
        <taxon>Ascomycota</taxon>
        <taxon>Saccharomycotina</taxon>
        <taxon>Pichiomycetes</taxon>
        <taxon>Pichiales</taxon>
        <taxon>Pichiaceae</taxon>
        <taxon>Pichia</taxon>
    </lineage>
</organism>
<protein>
    <submittedName>
        <fullName evidence="2">Uncharacterized protein</fullName>
    </submittedName>
</protein>
<dbReference type="AlphaFoldDB" id="A0A2U9QXL2"/>
<dbReference type="VEuPathDB" id="FungiDB:C5L36_0A03710"/>
<evidence type="ECO:0000313" key="3">
    <source>
        <dbReference type="Proteomes" id="UP000249293"/>
    </source>
</evidence>
<keyword evidence="3" id="KW-1185">Reference proteome</keyword>
<dbReference type="KEGG" id="pkz:C5L36_0A03710"/>